<dbReference type="PANTHER" id="PTHR43822">
    <property type="entry name" value="HOMOACONITASE, MITOCHONDRIAL-RELATED"/>
    <property type="match status" value="1"/>
</dbReference>
<keyword evidence="5 13" id="KW-0432">Leucine biosynthesis</keyword>
<dbReference type="InterPro" id="IPR004430">
    <property type="entry name" value="3-IsopropMal_deHydase_lsu"/>
</dbReference>
<protein>
    <recommendedName>
        <fullName evidence="13">3-isopropylmalate dehydratase large subunit</fullName>
        <ecNumber evidence="13">4.2.1.33</ecNumber>
    </recommendedName>
    <alternativeName>
        <fullName evidence="13">Alpha-IPM isomerase</fullName>
        <shortName evidence="13">IPMI</shortName>
    </alternativeName>
    <alternativeName>
        <fullName evidence="13">Isopropylmalate isomerase</fullName>
    </alternativeName>
</protein>
<evidence type="ECO:0000256" key="6">
    <source>
        <dbReference type="ARBA" id="ARBA00022485"/>
    </source>
</evidence>
<dbReference type="EC" id="4.2.1.33" evidence="13"/>
<evidence type="ECO:0000256" key="13">
    <source>
        <dbReference type="HAMAP-Rule" id="MF_01026"/>
    </source>
</evidence>
<evidence type="ECO:0000256" key="1">
    <source>
        <dbReference type="ARBA" id="ARBA00000491"/>
    </source>
</evidence>
<keyword evidence="9 13" id="KW-0408">Iron</keyword>
<evidence type="ECO:0000256" key="8">
    <source>
        <dbReference type="ARBA" id="ARBA00022723"/>
    </source>
</evidence>
<evidence type="ECO:0000313" key="16">
    <source>
        <dbReference type="Proteomes" id="UP000636949"/>
    </source>
</evidence>
<keyword evidence="8 13" id="KW-0479">Metal-binding</keyword>
<evidence type="ECO:0000256" key="2">
    <source>
        <dbReference type="ARBA" id="ARBA00002695"/>
    </source>
</evidence>
<dbReference type="GO" id="GO:0046872">
    <property type="term" value="F:metal ion binding"/>
    <property type="evidence" value="ECO:0007669"/>
    <property type="project" value="UniProtKB-KW"/>
</dbReference>
<keyword evidence="6 13" id="KW-0004">4Fe-4S</keyword>
<dbReference type="NCBIfam" id="NF004016">
    <property type="entry name" value="PRK05478.1"/>
    <property type="match status" value="1"/>
</dbReference>
<evidence type="ECO:0000256" key="12">
    <source>
        <dbReference type="ARBA" id="ARBA00023304"/>
    </source>
</evidence>
<dbReference type="NCBIfam" id="NF009116">
    <property type="entry name" value="PRK12466.1"/>
    <property type="match status" value="1"/>
</dbReference>
<feature type="binding site" evidence="13">
    <location>
        <position position="407"/>
    </location>
    <ligand>
        <name>[4Fe-4S] cluster</name>
        <dbReference type="ChEBI" id="CHEBI:49883"/>
    </ligand>
</feature>
<evidence type="ECO:0000256" key="4">
    <source>
        <dbReference type="ARBA" id="ARBA00011271"/>
    </source>
</evidence>
<dbReference type="PRINTS" id="PR00415">
    <property type="entry name" value="ACONITASE"/>
</dbReference>
<feature type="binding site" evidence="13">
    <location>
        <position position="347"/>
    </location>
    <ligand>
        <name>[4Fe-4S] cluster</name>
        <dbReference type="ChEBI" id="CHEBI:49883"/>
    </ligand>
</feature>
<comment type="similarity">
    <text evidence="13">Belongs to the aconitase/IPM isomerase family. LeuC type 1 subfamily.</text>
</comment>
<dbReference type="InterPro" id="IPR001030">
    <property type="entry name" value="Acoase/IPM_deHydtase_lsu_aba"/>
</dbReference>
<dbReference type="Gene3D" id="3.30.499.10">
    <property type="entry name" value="Aconitase, domain 3"/>
    <property type="match status" value="2"/>
</dbReference>
<dbReference type="CDD" id="cd01583">
    <property type="entry name" value="IPMI"/>
    <property type="match status" value="1"/>
</dbReference>
<gene>
    <name evidence="13 15" type="primary">leuC</name>
    <name evidence="15" type="ORF">GCM10010995_19090</name>
</gene>
<keyword evidence="7 13" id="KW-0028">Amino-acid biosynthesis</keyword>
<dbReference type="HAMAP" id="MF_01026">
    <property type="entry name" value="LeuC_type1"/>
    <property type="match status" value="1"/>
</dbReference>
<name>A0A8J2Z582_9GAMM</name>
<comment type="function">
    <text evidence="2 13">Catalyzes the isomerization between 2-isopropylmalate and 3-isopropylmalate, via the formation of 2-isopropylmaleate.</text>
</comment>
<feature type="domain" description="Aconitase/3-isopropylmalate dehydratase large subunit alpha/beta/alpha" evidence="14">
    <location>
        <begin position="7"/>
        <end position="457"/>
    </location>
</feature>
<sequence length="472" mass="51379">MAKNIIDKIWDQHVVESKRGFPDIFYIDRMLMHEVTSAQAFDKLRELNIPVRNPQSIVATLDHSISTSPIDRTQMNDPIAKAQVETLRKNAKEFGVELYDFDSQYQGIVHVIGPELGFTWPGSTIVCGDSHTSTHGAFGALAFGVGTSEVGHVMATNCILQYRPKTMKVHFKGKPSSYATAKDIVMKLIAEIGIGGASGFVIEYSGDAIKALSMEARMTLCNMSIECGARAGLIAPDEITFDYLKGRKYAPDAEHWEDAINTWRSLTSDDNASYDKVVEIDIENLQPMVTWGINPQHAVAINESIPGLASIPKHQQKLAKEAYRYTGFSENEAVLGKAIQWAFVGSCTNGRIEDMRAAADVLKGHKIAEGVTMYIVPGSEKVRTQAIAEGLDKIFIEAGADFRMPGCSMCLAMNDDKVPAGQRCISTSNRNFIGRQGTGSITHLASPQTVAASAIKGAICSVAQLEQEGVLA</sequence>
<dbReference type="EMBL" id="BMJS01000023">
    <property type="protein sequence ID" value="GGG01796.1"/>
    <property type="molecule type" value="Genomic_DNA"/>
</dbReference>
<dbReference type="InterPro" id="IPR050067">
    <property type="entry name" value="IPM_dehydratase_rel_enz"/>
</dbReference>
<dbReference type="GO" id="GO:0003861">
    <property type="term" value="F:3-isopropylmalate dehydratase activity"/>
    <property type="evidence" value="ECO:0007669"/>
    <property type="project" value="UniProtKB-UniRule"/>
</dbReference>
<keyword evidence="12 13" id="KW-0100">Branched-chain amino acid biosynthesis</keyword>
<evidence type="ECO:0000256" key="5">
    <source>
        <dbReference type="ARBA" id="ARBA00022430"/>
    </source>
</evidence>
<organism evidence="15 16">
    <name type="scientific">Cysteiniphilum litorale</name>
    <dbReference type="NCBI Taxonomy" id="2056700"/>
    <lineage>
        <taxon>Bacteria</taxon>
        <taxon>Pseudomonadati</taxon>
        <taxon>Pseudomonadota</taxon>
        <taxon>Gammaproteobacteria</taxon>
        <taxon>Thiotrichales</taxon>
        <taxon>Fastidiosibacteraceae</taxon>
        <taxon>Cysteiniphilum</taxon>
    </lineage>
</organism>
<dbReference type="InterPro" id="IPR036008">
    <property type="entry name" value="Aconitase_4Fe-4S_dom"/>
</dbReference>
<keyword evidence="10 13" id="KW-0411">Iron-sulfur</keyword>
<dbReference type="OrthoDB" id="9802769at2"/>
<comment type="caution">
    <text evidence="15">The sequence shown here is derived from an EMBL/GenBank/DDBJ whole genome shotgun (WGS) entry which is preliminary data.</text>
</comment>
<proteinExistence type="inferred from homology"/>
<dbReference type="RefSeq" id="WP_117003234.1">
    <property type="nucleotide sequence ID" value="NZ_BMJS01000023.1"/>
</dbReference>
<evidence type="ECO:0000256" key="9">
    <source>
        <dbReference type="ARBA" id="ARBA00023004"/>
    </source>
</evidence>
<dbReference type="InterPro" id="IPR033941">
    <property type="entry name" value="IPMI_cat"/>
</dbReference>
<dbReference type="GO" id="GO:0009098">
    <property type="term" value="P:L-leucine biosynthetic process"/>
    <property type="evidence" value="ECO:0007669"/>
    <property type="project" value="UniProtKB-UniRule"/>
</dbReference>
<reference evidence="15" key="1">
    <citation type="journal article" date="2014" name="Int. J. Syst. Evol. Microbiol.">
        <title>Complete genome sequence of Corynebacterium casei LMG S-19264T (=DSM 44701T), isolated from a smear-ripened cheese.</title>
        <authorList>
            <consortium name="US DOE Joint Genome Institute (JGI-PGF)"/>
            <person name="Walter F."/>
            <person name="Albersmeier A."/>
            <person name="Kalinowski J."/>
            <person name="Ruckert C."/>
        </authorList>
    </citation>
    <scope>NUCLEOTIDE SEQUENCE</scope>
    <source>
        <strain evidence="15">CGMCC 1.15758</strain>
    </source>
</reference>
<comment type="pathway">
    <text evidence="3 13">Amino-acid biosynthesis; L-leucine biosynthesis; L-leucine from 3-methyl-2-oxobutanoate: step 2/4.</text>
</comment>
<keyword evidence="11 13" id="KW-0456">Lyase</keyword>
<evidence type="ECO:0000256" key="7">
    <source>
        <dbReference type="ARBA" id="ARBA00022605"/>
    </source>
</evidence>
<evidence type="ECO:0000313" key="15">
    <source>
        <dbReference type="EMBL" id="GGG01796.1"/>
    </source>
</evidence>
<dbReference type="InterPro" id="IPR015931">
    <property type="entry name" value="Acnase/IPM_dHydase_lsu_aba_1/3"/>
</dbReference>
<dbReference type="Pfam" id="PF00330">
    <property type="entry name" value="Aconitase"/>
    <property type="match status" value="1"/>
</dbReference>
<evidence type="ECO:0000256" key="10">
    <source>
        <dbReference type="ARBA" id="ARBA00023014"/>
    </source>
</evidence>
<dbReference type="Proteomes" id="UP000636949">
    <property type="component" value="Unassembled WGS sequence"/>
</dbReference>
<evidence type="ECO:0000256" key="11">
    <source>
        <dbReference type="ARBA" id="ARBA00023239"/>
    </source>
</evidence>
<dbReference type="UniPathway" id="UPA00048">
    <property type="reaction ID" value="UER00071"/>
</dbReference>
<dbReference type="GO" id="GO:0051539">
    <property type="term" value="F:4 iron, 4 sulfur cluster binding"/>
    <property type="evidence" value="ECO:0007669"/>
    <property type="project" value="UniProtKB-KW"/>
</dbReference>
<reference evidence="15" key="2">
    <citation type="submission" date="2020-09" db="EMBL/GenBank/DDBJ databases">
        <authorList>
            <person name="Sun Q."/>
            <person name="Zhou Y."/>
        </authorList>
    </citation>
    <scope>NUCLEOTIDE SEQUENCE</scope>
    <source>
        <strain evidence="15">CGMCC 1.15758</strain>
    </source>
</reference>
<comment type="subunit">
    <text evidence="4 13">Heterodimer of LeuC and LeuD.</text>
</comment>
<dbReference type="PANTHER" id="PTHR43822:SF9">
    <property type="entry name" value="3-ISOPROPYLMALATE DEHYDRATASE"/>
    <property type="match status" value="1"/>
</dbReference>
<accession>A0A8J2Z582</accession>
<comment type="cofactor">
    <cofactor evidence="13">
        <name>[4Fe-4S] cluster</name>
        <dbReference type="ChEBI" id="CHEBI:49883"/>
    </cofactor>
    <text evidence="13">Binds 1 [4Fe-4S] cluster per subunit.</text>
</comment>
<keyword evidence="16" id="KW-1185">Reference proteome</keyword>
<dbReference type="AlphaFoldDB" id="A0A8J2Z582"/>
<evidence type="ECO:0000256" key="3">
    <source>
        <dbReference type="ARBA" id="ARBA00004729"/>
    </source>
</evidence>
<dbReference type="NCBIfam" id="TIGR00170">
    <property type="entry name" value="leuC"/>
    <property type="match status" value="1"/>
</dbReference>
<comment type="catalytic activity">
    <reaction evidence="1 13">
        <text>(2R,3S)-3-isopropylmalate = (2S)-2-isopropylmalate</text>
        <dbReference type="Rhea" id="RHEA:32287"/>
        <dbReference type="ChEBI" id="CHEBI:1178"/>
        <dbReference type="ChEBI" id="CHEBI:35121"/>
        <dbReference type="EC" id="4.2.1.33"/>
    </reaction>
</comment>
<feature type="binding site" evidence="13">
    <location>
        <position position="410"/>
    </location>
    <ligand>
        <name>[4Fe-4S] cluster</name>
        <dbReference type="ChEBI" id="CHEBI:49883"/>
    </ligand>
</feature>
<evidence type="ECO:0000259" key="14">
    <source>
        <dbReference type="Pfam" id="PF00330"/>
    </source>
</evidence>
<dbReference type="SUPFAM" id="SSF53732">
    <property type="entry name" value="Aconitase iron-sulfur domain"/>
    <property type="match status" value="1"/>
</dbReference>